<keyword evidence="4" id="KW-0521">NADP</keyword>
<reference evidence="6 7" key="1">
    <citation type="submission" date="2019-03" db="EMBL/GenBank/DDBJ databases">
        <title>Genomic Encyclopedia of Type Strains, Phase III (KMG-III): the genomes of soil and plant-associated and newly described type strains.</title>
        <authorList>
            <person name="Whitman W."/>
        </authorList>
    </citation>
    <scope>NUCLEOTIDE SEQUENCE [LARGE SCALE GENOMIC DNA]</scope>
    <source>
        <strain evidence="6 7">CGMCC 1.12801</strain>
    </source>
</reference>
<dbReference type="AlphaFoldDB" id="A0A4R7D4F3"/>
<dbReference type="Proteomes" id="UP000294752">
    <property type="component" value="Unassembled WGS sequence"/>
</dbReference>
<dbReference type="InterPro" id="IPR036188">
    <property type="entry name" value="FAD/NAD-bd_sf"/>
</dbReference>
<proteinExistence type="predicted"/>
<name>A0A4R7D4F3_9SPHI</name>
<comment type="caution">
    <text evidence="6">The sequence shown here is derived from an EMBL/GenBank/DDBJ whole genome shotgun (WGS) entry which is preliminary data.</text>
</comment>
<keyword evidence="2" id="KW-0732">Signal</keyword>
<gene>
    <name evidence="6" type="ORF">B0I21_10317</name>
</gene>
<dbReference type="RefSeq" id="WP_133639588.1">
    <property type="nucleotide sequence ID" value="NZ_SNZV01000003.1"/>
</dbReference>
<evidence type="ECO:0000256" key="1">
    <source>
        <dbReference type="ARBA" id="ARBA00022630"/>
    </source>
</evidence>
<evidence type="ECO:0000256" key="5">
    <source>
        <dbReference type="ARBA" id="ARBA00023027"/>
    </source>
</evidence>
<sequence length="514" mass="57195">MKNNPDQEKYDVVIVGSGLGGLVTAVTLAKEGKRVCVLEKNNQFGGNLQTFARNKKLFDTGVHYIGGLAPGQNLFQYFSYLGIMPRLQLQQMPVVFDRILFGDEAASYPIAQGYGAFIEHLAASFPAERAALAQYVDDLEYTCHAFPLYYVAEGEGYKSAVMQQSVKAYMEALTSNETLRAVLIGNNFLYAGDDDKTPFYVHALAVNSYLLSAYRCRVGGSQISKLLVKELRNLGGVAINRAEVLAVETEAGKIASVSTQHKKRFVADLFVLNIDPKRALELVGRSHFRSSYFDRIQNLPVTTSCFSLHLVLKPKAVRYQAQNLYYHDSVESVWTATRYAPADWPTMFMLSMTADPAQPEYADTITILTYMHFDEVKAWENSFNTAVSPDSRGESYAAFKHEKAQQLLDKASVHLPGLRDSVAQQYVSTPLSYRDYIGVHRGNLYGHQKDANDPLKTFISPKTKIDNLYMTGHAVYMHGILGVTVGAMATCSEILGKSYLFEKIKAATSQETDL</sequence>
<dbReference type="InterPro" id="IPR052206">
    <property type="entry name" value="Retinol_saturase"/>
</dbReference>
<dbReference type="SUPFAM" id="SSF51905">
    <property type="entry name" value="FAD/NAD(P)-binding domain"/>
    <property type="match status" value="1"/>
</dbReference>
<dbReference type="Pfam" id="PF13450">
    <property type="entry name" value="NAD_binding_8"/>
    <property type="match status" value="1"/>
</dbReference>
<keyword evidence="1" id="KW-0285">Flavoprotein</keyword>
<keyword evidence="7" id="KW-1185">Reference proteome</keyword>
<dbReference type="PANTHER" id="PTHR46091:SF3">
    <property type="entry name" value="AMINE OXIDASE DOMAIN-CONTAINING PROTEIN"/>
    <property type="match status" value="1"/>
</dbReference>
<dbReference type="EMBL" id="SNZV01000003">
    <property type="protein sequence ID" value="TDS14524.1"/>
    <property type="molecule type" value="Genomic_DNA"/>
</dbReference>
<dbReference type="PRINTS" id="PR00420">
    <property type="entry name" value="RNGMNOXGNASE"/>
</dbReference>
<accession>A0A4R7D4F3</accession>
<evidence type="ECO:0000313" key="7">
    <source>
        <dbReference type="Proteomes" id="UP000294752"/>
    </source>
</evidence>
<dbReference type="PANTHER" id="PTHR46091">
    <property type="entry name" value="BLR7054 PROTEIN"/>
    <property type="match status" value="1"/>
</dbReference>
<evidence type="ECO:0000256" key="3">
    <source>
        <dbReference type="ARBA" id="ARBA00022827"/>
    </source>
</evidence>
<dbReference type="OrthoDB" id="9789960at2"/>
<dbReference type="Gene3D" id="3.50.50.60">
    <property type="entry name" value="FAD/NAD(P)-binding domain"/>
    <property type="match status" value="2"/>
</dbReference>
<keyword evidence="5" id="KW-0520">NAD</keyword>
<evidence type="ECO:0000256" key="2">
    <source>
        <dbReference type="ARBA" id="ARBA00022729"/>
    </source>
</evidence>
<keyword evidence="3" id="KW-0274">FAD</keyword>
<evidence type="ECO:0000256" key="4">
    <source>
        <dbReference type="ARBA" id="ARBA00022857"/>
    </source>
</evidence>
<organism evidence="6 7">
    <name type="scientific">Sphingobacterium paludis</name>
    <dbReference type="NCBI Taxonomy" id="1476465"/>
    <lineage>
        <taxon>Bacteria</taxon>
        <taxon>Pseudomonadati</taxon>
        <taxon>Bacteroidota</taxon>
        <taxon>Sphingobacteriia</taxon>
        <taxon>Sphingobacteriales</taxon>
        <taxon>Sphingobacteriaceae</taxon>
        <taxon>Sphingobacterium</taxon>
    </lineage>
</organism>
<protein>
    <submittedName>
        <fullName evidence="6">Phytoene dehydrogenase-like protein</fullName>
    </submittedName>
</protein>
<evidence type="ECO:0000313" key="6">
    <source>
        <dbReference type="EMBL" id="TDS14524.1"/>
    </source>
</evidence>